<dbReference type="SUPFAM" id="SSF55658">
    <property type="entry name" value="L9 N-domain-like"/>
    <property type="match status" value="1"/>
</dbReference>
<dbReference type="Pfam" id="PF01693">
    <property type="entry name" value="Cauli_VI"/>
    <property type="match status" value="1"/>
</dbReference>
<dbReference type="Gene3D" id="3.40.970.10">
    <property type="entry name" value="Ribonuclease H1, N-terminal domain"/>
    <property type="match status" value="1"/>
</dbReference>
<keyword evidence="4" id="KW-0810">Translation regulation</keyword>
<keyword evidence="5" id="KW-1035">Host cytoplasm</keyword>
<reference evidence="10" key="1">
    <citation type="journal article" date="2017" name="Front. Microbiol.">
        <title>Next Generation Sequencing for Detection and Discovery of Plant Viruses and Viroids: Comparison of Two Approaches.</title>
        <authorList>
            <person name="Pecman A."/>
            <person name="Kutnjak D."/>
            <person name="Gutierrez-Aguirre I."/>
            <person name="Adams I."/>
            <person name="Fox A."/>
            <person name="Boonham N."/>
            <person name="Ravnikar M."/>
        </authorList>
    </citation>
    <scope>NUCLEOTIDE SEQUENCE</scope>
    <source>
        <strain evidence="10">FERA_050726</strain>
    </source>
</reference>
<protein>
    <recommendedName>
        <fullName evidence="3">Transactivator/viroplasmin protein</fullName>
    </recommendedName>
    <alternativeName>
        <fullName evidence="6">Inclusion body matrix protein</fullName>
    </alternativeName>
</protein>
<accession>A0A2D2PYK3</accession>
<proteinExistence type="inferred from homology"/>
<name>A0A2D2PYK3_9VIRU</name>
<dbReference type="EMBL" id="KY810770">
    <property type="protein sequence ID" value="ATS17306.1"/>
    <property type="molecule type" value="Genomic_DNA"/>
</dbReference>
<dbReference type="GO" id="GO:0030430">
    <property type="term" value="C:host cell cytoplasm"/>
    <property type="evidence" value="ECO:0007669"/>
    <property type="project" value="UniProtKB-SubCell"/>
</dbReference>
<evidence type="ECO:0000256" key="2">
    <source>
        <dbReference type="ARBA" id="ARBA00008884"/>
    </source>
</evidence>
<evidence type="ECO:0000313" key="10">
    <source>
        <dbReference type="EMBL" id="ATS17306.1"/>
    </source>
</evidence>
<feature type="domain" description="Ribonuclease H1 N-terminal" evidence="9">
    <location>
        <begin position="140"/>
        <end position="181"/>
    </location>
</feature>
<comment type="similarity">
    <text evidence="2">Belongs to the caulimoviridae viroplasmin family.</text>
</comment>
<feature type="compositionally biased region" description="Polar residues" evidence="8">
    <location>
        <begin position="514"/>
        <end position="524"/>
    </location>
</feature>
<feature type="region of interest" description="Disordered" evidence="8">
    <location>
        <begin position="486"/>
        <end position="524"/>
    </location>
</feature>
<evidence type="ECO:0000256" key="5">
    <source>
        <dbReference type="ARBA" id="ARBA00023200"/>
    </source>
</evidence>
<comment type="subcellular location">
    <subcellularLocation>
        <location evidence="1">Host cytoplasm</location>
    </subcellularLocation>
</comment>
<evidence type="ECO:0000256" key="6">
    <source>
        <dbReference type="ARBA" id="ARBA00030758"/>
    </source>
</evidence>
<evidence type="ECO:0000256" key="3">
    <source>
        <dbReference type="ARBA" id="ARBA00017800"/>
    </source>
</evidence>
<evidence type="ECO:0000256" key="1">
    <source>
        <dbReference type="ARBA" id="ARBA00004192"/>
    </source>
</evidence>
<evidence type="ECO:0000256" key="4">
    <source>
        <dbReference type="ARBA" id="ARBA00022845"/>
    </source>
</evidence>
<sequence>MENLEKLLMQEKILMLELDLVRAKICLARANGSSQQGEDSLRRETPAQEVAVHSALATFTPTQVKAIPEQTAPGKESTNPLMVSILPKDMNSVQTDKRLVTPADFLRPHQGIPIPYKPGPSSSVAPLRAESGIQTPRINYYVVYNGPHAGIYDDWGSAKAATNGVPGVAHKKFANITEAREAADKYTTSQQTDRLNFIPKGEARLKPISFAKALLSPAKHKTQWLTLGTKKPSSDPSPKEVSFEPEISMSDFLYLYDLGRMFDGDGDNTVFTTDNESISLFNFRKNADPQMIRETFQAGLVRTIYPSANLQEIKYLPKKIKDAVKKFRTNCIKNTEKDIFLKIRSTIPVWTIEGLLHKPRHVIEIGVSKKVVPKESKAMQSKIQMEDLTELATKTGEQFIQSLLKLNEKKKIFVNMVEHDVLVYSKNLKETTAEDQRAIETFQKRVISGNLLGFHCPAICHFIVKIVEKEGGTYQCHHCDKGKAIVEDKPADSGPADSSGPPTTKENVEKEDAVSTTTSSKQVD</sequence>
<dbReference type="InterPro" id="IPR009027">
    <property type="entry name" value="Ribosomal_bL9/RNase_H1_N"/>
</dbReference>
<evidence type="ECO:0000256" key="8">
    <source>
        <dbReference type="SAM" id="MobiDB-lite"/>
    </source>
</evidence>
<organism evidence="10">
    <name type="scientific">Cauliflower mosaic virus</name>
    <dbReference type="NCBI Taxonomy" id="10641"/>
    <lineage>
        <taxon>Viruses</taxon>
        <taxon>Riboviria</taxon>
        <taxon>Pararnavirae</taxon>
        <taxon>Artverviricota</taxon>
        <taxon>Revtraviricetes</taxon>
        <taxon>Ortervirales</taxon>
        <taxon>Caulimoviridae</taxon>
        <taxon>Caulimovirus</taxon>
        <taxon>Caulimovirus tessellobrassicae</taxon>
    </lineage>
</organism>
<comment type="function">
    <text evidence="7">Enhances the ribosomal termination-reinitiation event leading to the translation of major open reading frames on the polycistronic viral RNAs.</text>
</comment>
<dbReference type="InterPro" id="IPR011320">
    <property type="entry name" value="RNase_H1_N"/>
</dbReference>
<evidence type="ECO:0000256" key="7">
    <source>
        <dbReference type="ARBA" id="ARBA00035614"/>
    </source>
</evidence>
<dbReference type="InterPro" id="IPR037056">
    <property type="entry name" value="RNase_H1_N_sf"/>
</dbReference>
<evidence type="ECO:0000259" key="9">
    <source>
        <dbReference type="Pfam" id="PF01693"/>
    </source>
</evidence>